<reference evidence="2" key="1">
    <citation type="submission" date="2018-02" db="EMBL/GenBank/DDBJ databases">
        <authorList>
            <person name="Cohen D.B."/>
            <person name="Kent A.D."/>
        </authorList>
    </citation>
    <scope>NUCLEOTIDE SEQUENCE</scope>
</reference>
<dbReference type="InterPro" id="IPR008395">
    <property type="entry name" value="Agenet-like_dom"/>
</dbReference>
<dbReference type="Gene3D" id="2.30.30.140">
    <property type="match status" value="1"/>
</dbReference>
<accession>A0A2N9IVU9</accession>
<sequence length="136" mass="15534">MAFFKGDEVEVCSKQDGFLGSYFAATVINNYGNHSYEVQYKRLLTDDESGPLIEVVDADEVRPKPPKILATGFASLDMVDAFDNDGWWVGKISGKQGSNYYVYFDTYRVEILYPSFRLRPHLDWGVGKWISSKKRV</sequence>
<name>A0A2N9IVU9_FAGSY</name>
<proteinExistence type="predicted"/>
<dbReference type="InterPro" id="IPR014002">
    <property type="entry name" value="Agenet_dom_plant"/>
</dbReference>
<feature type="domain" description="Agenet" evidence="1">
    <location>
        <begin position="71"/>
        <end position="126"/>
    </location>
</feature>
<dbReference type="EMBL" id="OIVN01006241">
    <property type="protein sequence ID" value="SPD28688.1"/>
    <property type="molecule type" value="Genomic_DNA"/>
</dbReference>
<gene>
    <name evidence="2" type="ORF">FSB_LOCUS56570</name>
</gene>
<dbReference type="PANTHER" id="PTHR31917">
    <property type="entry name" value="AGENET DOMAIN-CONTAINING PROTEIN-RELATED"/>
    <property type="match status" value="1"/>
</dbReference>
<evidence type="ECO:0000313" key="2">
    <source>
        <dbReference type="EMBL" id="SPD28688.1"/>
    </source>
</evidence>
<evidence type="ECO:0000259" key="1">
    <source>
        <dbReference type="SMART" id="SM00743"/>
    </source>
</evidence>
<dbReference type="AlphaFoldDB" id="A0A2N9IVU9"/>
<organism evidence="2">
    <name type="scientific">Fagus sylvatica</name>
    <name type="common">Beechnut</name>
    <dbReference type="NCBI Taxonomy" id="28930"/>
    <lineage>
        <taxon>Eukaryota</taxon>
        <taxon>Viridiplantae</taxon>
        <taxon>Streptophyta</taxon>
        <taxon>Embryophyta</taxon>
        <taxon>Tracheophyta</taxon>
        <taxon>Spermatophyta</taxon>
        <taxon>Magnoliopsida</taxon>
        <taxon>eudicotyledons</taxon>
        <taxon>Gunneridae</taxon>
        <taxon>Pentapetalae</taxon>
        <taxon>rosids</taxon>
        <taxon>fabids</taxon>
        <taxon>Fagales</taxon>
        <taxon>Fagaceae</taxon>
        <taxon>Fagus</taxon>
    </lineage>
</organism>
<dbReference type="CDD" id="cd20405">
    <property type="entry name" value="Tudor_Agenet_AtDUF_rpt1_3"/>
    <property type="match status" value="1"/>
</dbReference>
<dbReference type="CDD" id="cd20406">
    <property type="entry name" value="Tudor_Agenet_AtDUF_rpt2_4"/>
    <property type="match status" value="1"/>
</dbReference>
<protein>
    <recommendedName>
        <fullName evidence="1">Agenet domain-containing protein</fullName>
    </recommendedName>
</protein>
<dbReference type="Pfam" id="PF05641">
    <property type="entry name" value="Agenet"/>
    <property type="match status" value="2"/>
</dbReference>
<dbReference type="SMART" id="SM00743">
    <property type="entry name" value="Agenet"/>
    <property type="match status" value="2"/>
</dbReference>
<dbReference type="PANTHER" id="PTHR31917:SF148">
    <property type="entry name" value="DUF724 DOMAIN-CONTAINING PROTEIN 2"/>
    <property type="match status" value="1"/>
</dbReference>
<feature type="domain" description="Agenet" evidence="1">
    <location>
        <begin position="1"/>
        <end position="69"/>
    </location>
</feature>